<organism evidence="6 7">
    <name type="scientific">Caldimonas aquatica</name>
    <dbReference type="NCBI Taxonomy" id="376175"/>
    <lineage>
        <taxon>Bacteria</taxon>
        <taxon>Pseudomonadati</taxon>
        <taxon>Pseudomonadota</taxon>
        <taxon>Betaproteobacteria</taxon>
        <taxon>Burkholderiales</taxon>
        <taxon>Sphaerotilaceae</taxon>
        <taxon>Caldimonas</taxon>
    </lineage>
</organism>
<keyword evidence="1" id="KW-0805">Transcription regulation</keyword>
<dbReference type="EMBL" id="CP110257">
    <property type="protein sequence ID" value="UZD55038.1"/>
    <property type="molecule type" value="Genomic_DNA"/>
</dbReference>
<dbReference type="CDD" id="cd07377">
    <property type="entry name" value="WHTH_GntR"/>
    <property type="match status" value="1"/>
</dbReference>
<reference evidence="6" key="1">
    <citation type="submission" date="2022-10" db="EMBL/GenBank/DDBJ databases">
        <title>Complete genome sequence of Schlegelella aquatica LMG 23380.</title>
        <authorList>
            <person name="Musilova J."/>
            <person name="Kourilova X."/>
            <person name="Bezdicek M."/>
            <person name="Hermankova K."/>
            <person name="Obruca S."/>
            <person name="Sedlar K."/>
        </authorList>
    </citation>
    <scope>NUCLEOTIDE SEQUENCE</scope>
    <source>
        <strain evidence="6">LMG 23380</strain>
    </source>
</reference>
<keyword evidence="2" id="KW-0238">DNA-binding</keyword>
<dbReference type="SMART" id="SM00345">
    <property type="entry name" value="HTH_GNTR"/>
    <property type="match status" value="1"/>
</dbReference>
<name>A0ABY6MSS5_9BURK</name>
<dbReference type="InterPro" id="IPR000524">
    <property type="entry name" value="Tscrpt_reg_HTH_GntR"/>
</dbReference>
<accession>A0ABY6MSS5</accession>
<dbReference type="Proteomes" id="UP001163266">
    <property type="component" value="Chromosome"/>
</dbReference>
<dbReference type="PANTHER" id="PTHR43537">
    <property type="entry name" value="TRANSCRIPTIONAL REGULATOR, GNTR FAMILY"/>
    <property type="match status" value="1"/>
</dbReference>
<sequence length="277" mass="30185">MPRPTLPPKAAPATSSRRPPPAPAAEARAAHLRLAVPASAAPADTRRAAAALAPGAAPGSATARIVQAVTDAIVERRLMPGTKLVEQQIADIFAVSRTVVRQALNQLSRDRLVTLEPARGAFVAMPSVEEARQVFEVRRMLESAMVRQLAARITDAQVAQLRQHLKDERAAVARIDVPGRTRLLADFHVVLARLLGNEVLAELLADLLKRSSLISLMYQSSHSAEHSQQEHVEIVDALERRDARAAVRLMERHLASVERNLRLDPRAPDLAAVLQPR</sequence>
<dbReference type="Gene3D" id="1.10.10.10">
    <property type="entry name" value="Winged helix-like DNA-binding domain superfamily/Winged helix DNA-binding domain"/>
    <property type="match status" value="1"/>
</dbReference>
<evidence type="ECO:0000313" key="6">
    <source>
        <dbReference type="EMBL" id="UZD55038.1"/>
    </source>
</evidence>
<evidence type="ECO:0000256" key="2">
    <source>
        <dbReference type="ARBA" id="ARBA00023125"/>
    </source>
</evidence>
<gene>
    <name evidence="6" type="ORF">OMP39_00115</name>
</gene>
<dbReference type="PROSITE" id="PS50949">
    <property type="entry name" value="HTH_GNTR"/>
    <property type="match status" value="1"/>
</dbReference>
<dbReference type="RefSeq" id="WP_264892796.1">
    <property type="nucleotide sequence ID" value="NZ_CP110257.1"/>
</dbReference>
<dbReference type="SUPFAM" id="SSF48008">
    <property type="entry name" value="GntR ligand-binding domain-like"/>
    <property type="match status" value="1"/>
</dbReference>
<evidence type="ECO:0000256" key="1">
    <source>
        <dbReference type="ARBA" id="ARBA00023015"/>
    </source>
</evidence>
<proteinExistence type="predicted"/>
<dbReference type="SMART" id="SM00895">
    <property type="entry name" value="FCD"/>
    <property type="match status" value="1"/>
</dbReference>
<feature type="domain" description="HTH gntR-type" evidence="5">
    <location>
        <begin position="59"/>
        <end position="126"/>
    </location>
</feature>
<feature type="region of interest" description="Disordered" evidence="4">
    <location>
        <begin position="1"/>
        <end position="28"/>
    </location>
</feature>
<dbReference type="SUPFAM" id="SSF46785">
    <property type="entry name" value="Winged helix' DNA-binding domain"/>
    <property type="match status" value="1"/>
</dbReference>
<protein>
    <submittedName>
        <fullName evidence="6">GntR family transcriptional regulator</fullName>
    </submittedName>
</protein>
<keyword evidence="3" id="KW-0804">Transcription</keyword>
<dbReference type="PANTHER" id="PTHR43537:SF53">
    <property type="entry name" value="HTH-TYPE TRANSCRIPTIONAL REPRESSOR NANR"/>
    <property type="match status" value="1"/>
</dbReference>
<dbReference type="Pfam" id="PF00392">
    <property type="entry name" value="GntR"/>
    <property type="match status" value="1"/>
</dbReference>
<dbReference type="InterPro" id="IPR008920">
    <property type="entry name" value="TF_FadR/GntR_C"/>
</dbReference>
<keyword evidence="7" id="KW-1185">Reference proteome</keyword>
<dbReference type="Pfam" id="PF07729">
    <property type="entry name" value="FCD"/>
    <property type="match status" value="1"/>
</dbReference>
<dbReference type="Gene3D" id="1.20.120.530">
    <property type="entry name" value="GntR ligand-binding domain-like"/>
    <property type="match status" value="1"/>
</dbReference>
<dbReference type="InterPro" id="IPR036388">
    <property type="entry name" value="WH-like_DNA-bd_sf"/>
</dbReference>
<dbReference type="InterPro" id="IPR036390">
    <property type="entry name" value="WH_DNA-bd_sf"/>
</dbReference>
<evidence type="ECO:0000313" key="7">
    <source>
        <dbReference type="Proteomes" id="UP001163266"/>
    </source>
</evidence>
<evidence type="ECO:0000259" key="5">
    <source>
        <dbReference type="PROSITE" id="PS50949"/>
    </source>
</evidence>
<dbReference type="InterPro" id="IPR011711">
    <property type="entry name" value="GntR_C"/>
</dbReference>
<feature type="compositionally biased region" description="Pro residues" evidence="4">
    <location>
        <begin position="1"/>
        <end position="10"/>
    </location>
</feature>
<evidence type="ECO:0000256" key="3">
    <source>
        <dbReference type="ARBA" id="ARBA00023163"/>
    </source>
</evidence>
<evidence type="ECO:0000256" key="4">
    <source>
        <dbReference type="SAM" id="MobiDB-lite"/>
    </source>
</evidence>